<dbReference type="Proteomes" id="UP001521116">
    <property type="component" value="Unassembled WGS sequence"/>
</dbReference>
<dbReference type="InterPro" id="IPR014720">
    <property type="entry name" value="dsRBD_dom"/>
</dbReference>
<dbReference type="CDD" id="cd00593">
    <property type="entry name" value="RIBOc"/>
    <property type="match status" value="1"/>
</dbReference>
<dbReference type="Pfam" id="PF00636">
    <property type="entry name" value="Ribonuclease_3"/>
    <property type="match status" value="1"/>
</dbReference>
<dbReference type="PROSITE" id="PS50142">
    <property type="entry name" value="RNASE_3_2"/>
    <property type="match status" value="1"/>
</dbReference>
<dbReference type="InterPro" id="IPR036389">
    <property type="entry name" value="RNase_III_sf"/>
</dbReference>
<evidence type="ECO:0000256" key="1">
    <source>
        <dbReference type="ARBA" id="ARBA00022723"/>
    </source>
</evidence>
<evidence type="ECO:0000313" key="10">
    <source>
        <dbReference type="Proteomes" id="UP001521116"/>
    </source>
</evidence>
<dbReference type="PANTHER" id="PTHR14950:SF37">
    <property type="entry name" value="ENDORIBONUCLEASE DICER"/>
    <property type="match status" value="1"/>
</dbReference>
<keyword evidence="1" id="KW-0479">Metal-binding</keyword>
<evidence type="ECO:0008006" key="11">
    <source>
        <dbReference type="Google" id="ProtNLM"/>
    </source>
</evidence>
<dbReference type="SUPFAM" id="SSF54768">
    <property type="entry name" value="dsRNA-binding domain-like"/>
    <property type="match status" value="1"/>
</dbReference>
<evidence type="ECO:0000256" key="3">
    <source>
        <dbReference type="ARBA" id="ARBA00022842"/>
    </source>
</evidence>
<evidence type="ECO:0000313" key="9">
    <source>
        <dbReference type="EMBL" id="KAL1627538.1"/>
    </source>
</evidence>
<name>A0ABR3SQX1_9PEZI</name>
<keyword evidence="3" id="KW-0460">Magnesium</keyword>
<dbReference type="InterPro" id="IPR000999">
    <property type="entry name" value="RNase_III_dom"/>
</dbReference>
<feature type="domain" description="DRBM" evidence="7">
    <location>
        <begin position="278"/>
        <end position="313"/>
    </location>
</feature>
<keyword evidence="2" id="KW-0378">Hydrolase</keyword>
<feature type="compositionally biased region" description="Basic and acidic residues" evidence="6">
    <location>
        <begin position="333"/>
        <end position="346"/>
    </location>
</feature>
<gene>
    <name evidence="9" type="ORF">SLS56_006362</name>
</gene>
<dbReference type="Gene3D" id="3.30.160.20">
    <property type="match status" value="1"/>
</dbReference>
<accession>A0ABR3SQX1</accession>
<feature type="region of interest" description="Disordered" evidence="6">
    <location>
        <begin position="1"/>
        <end position="91"/>
    </location>
</feature>
<keyword evidence="4 5" id="KW-0694">RNA-binding</keyword>
<dbReference type="EMBL" id="JAJVDC020000072">
    <property type="protein sequence ID" value="KAL1627538.1"/>
    <property type="molecule type" value="Genomic_DNA"/>
</dbReference>
<keyword evidence="10" id="KW-1185">Reference proteome</keyword>
<dbReference type="PANTHER" id="PTHR14950">
    <property type="entry name" value="DICER-RELATED"/>
    <property type="match status" value="1"/>
</dbReference>
<dbReference type="Pfam" id="PF00035">
    <property type="entry name" value="dsrm"/>
    <property type="match status" value="1"/>
</dbReference>
<feature type="domain" description="RNase III" evidence="8">
    <location>
        <begin position="95"/>
        <end position="201"/>
    </location>
</feature>
<evidence type="ECO:0000259" key="7">
    <source>
        <dbReference type="PROSITE" id="PS50137"/>
    </source>
</evidence>
<feature type="compositionally biased region" description="Basic and acidic residues" evidence="6">
    <location>
        <begin position="51"/>
        <end position="67"/>
    </location>
</feature>
<protein>
    <recommendedName>
        <fullName evidence="11">RNase III domain-containing protein</fullName>
    </recommendedName>
</protein>
<feature type="region of interest" description="Disordered" evidence="6">
    <location>
        <begin position="333"/>
        <end position="352"/>
    </location>
</feature>
<dbReference type="SUPFAM" id="SSF69065">
    <property type="entry name" value="RNase III domain-like"/>
    <property type="match status" value="1"/>
</dbReference>
<proteinExistence type="predicted"/>
<evidence type="ECO:0000256" key="2">
    <source>
        <dbReference type="ARBA" id="ARBA00022801"/>
    </source>
</evidence>
<evidence type="ECO:0000259" key="8">
    <source>
        <dbReference type="PROSITE" id="PS50142"/>
    </source>
</evidence>
<organism evidence="9 10">
    <name type="scientific">Neofusicoccum ribis</name>
    <dbReference type="NCBI Taxonomy" id="45134"/>
    <lineage>
        <taxon>Eukaryota</taxon>
        <taxon>Fungi</taxon>
        <taxon>Dikarya</taxon>
        <taxon>Ascomycota</taxon>
        <taxon>Pezizomycotina</taxon>
        <taxon>Dothideomycetes</taxon>
        <taxon>Dothideomycetes incertae sedis</taxon>
        <taxon>Botryosphaeriales</taxon>
        <taxon>Botryosphaeriaceae</taxon>
        <taxon>Neofusicoccum</taxon>
    </lineage>
</organism>
<evidence type="ECO:0000256" key="4">
    <source>
        <dbReference type="ARBA" id="ARBA00022884"/>
    </source>
</evidence>
<dbReference type="Gene3D" id="1.10.1520.10">
    <property type="entry name" value="Ribonuclease III domain"/>
    <property type="match status" value="1"/>
</dbReference>
<evidence type="ECO:0000256" key="5">
    <source>
        <dbReference type="PROSITE-ProRule" id="PRU00266"/>
    </source>
</evidence>
<dbReference type="PROSITE" id="PS50137">
    <property type="entry name" value="DS_RBD"/>
    <property type="match status" value="1"/>
</dbReference>
<feature type="compositionally biased region" description="Low complexity" evidence="6">
    <location>
        <begin position="70"/>
        <end position="80"/>
    </location>
</feature>
<dbReference type="SMART" id="SM00535">
    <property type="entry name" value="RIBOc"/>
    <property type="match status" value="1"/>
</dbReference>
<comment type="caution">
    <text evidence="9">The sequence shown here is derived from an EMBL/GenBank/DDBJ whole genome shotgun (WGS) entry which is preliminary data.</text>
</comment>
<sequence>MKHNGGPGYQAGRNAKRPRPDGSYNNDRNPNKRARDQRDHSSAATGANAHPKKDTNAAKFQDPDLWKHNATPTTPSASTLPPLPPLLDPTHAKTAFTHTSAATSTAPSYDRLEWYGDSVIEMAATDLLWRHYPTTLTGGRLSQIRESLVNNARLATFARGYGFDRRLAANLAQTHVSAASWTKVLGDVFEAYVGALALEDAGNTQRRAEEWLEALWRPLLPGPDAFGEEDEAAQDAVKQRAARTFAPSGSGLKAYYEDLAPVVMENKAQQRHTVGFFVKGWEFEGLRLGEGVGQNKKSAKTRAAKDALERVERGDEVLVGLVERVEKYVAEKKAAREEAEKAKDAEGDGAEA</sequence>
<feature type="compositionally biased region" description="Basic and acidic residues" evidence="6">
    <location>
        <begin position="29"/>
        <end position="41"/>
    </location>
</feature>
<reference evidence="9 10" key="1">
    <citation type="submission" date="2024-02" db="EMBL/GenBank/DDBJ databases">
        <title>De novo assembly and annotation of 12 fungi associated with fruit tree decline syndrome in Ontario, Canada.</title>
        <authorList>
            <person name="Sulman M."/>
            <person name="Ellouze W."/>
            <person name="Ilyukhin E."/>
        </authorList>
    </citation>
    <scope>NUCLEOTIDE SEQUENCE [LARGE SCALE GENOMIC DNA]</scope>
    <source>
        <strain evidence="9 10">M1-105</strain>
    </source>
</reference>
<evidence type="ECO:0000256" key="6">
    <source>
        <dbReference type="SAM" id="MobiDB-lite"/>
    </source>
</evidence>